<sequence>MHELREFLLRVRPHKASAPEVARGILNHLALILEAEEDLFEMQRQRNYEKRQILSRTSCMVASESDIEALVVVCLGYPLKDGPLAGQTVPHVHIHIIPRIAGDWKDNDKIYDAIYENEKDLKMTIDCDMQLAGWAAQYRKLLSN</sequence>
<dbReference type="InterPro" id="IPR011146">
    <property type="entry name" value="HIT-like"/>
</dbReference>
<dbReference type="Pfam" id="PF01230">
    <property type="entry name" value="HIT"/>
    <property type="match status" value="1"/>
</dbReference>
<dbReference type="PANTHER" id="PTHR46243">
    <property type="entry name" value="BIS(5'-ADENOSYL)-TRIPHOSPHATASE"/>
    <property type="match status" value="1"/>
</dbReference>
<gene>
    <name evidence="3" type="ORF">CTI12_AA082070</name>
</gene>
<keyword evidence="4" id="KW-1185">Reference proteome</keyword>
<dbReference type="GO" id="GO:0047627">
    <property type="term" value="F:adenylylsulfatase activity"/>
    <property type="evidence" value="ECO:0007669"/>
    <property type="project" value="UniProtKB-ARBA"/>
</dbReference>
<feature type="domain" description="HIT" evidence="2">
    <location>
        <begin position="81"/>
        <end position="106"/>
    </location>
</feature>
<evidence type="ECO:0000259" key="2">
    <source>
        <dbReference type="PROSITE" id="PS51084"/>
    </source>
</evidence>
<dbReference type="PANTHER" id="PTHR46243:SF1">
    <property type="entry name" value="BIS(5'-ADENOSYL)-TRIPHOSPHATASE"/>
    <property type="match status" value="1"/>
</dbReference>
<reference evidence="3 4" key="1">
    <citation type="journal article" date="2018" name="Mol. Plant">
        <title>The genome of Artemisia annua provides insight into the evolution of Asteraceae family and artemisinin biosynthesis.</title>
        <authorList>
            <person name="Shen Q."/>
            <person name="Zhang L."/>
            <person name="Liao Z."/>
            <person name="Wang S."/>
            <person name="Yan T."/>
            <person name="Shi P."/>
            <person name="Liu M."/>
            <person name="Fu X."/>
            <person name="Pan Q."/>
            <person name="Wang Y."/>
            <person name="Lv Z."/>
            <person name="Lu X."/>
            <person name="Zhang F."/>
            <person name="Jiang W."/>
            <person name="Ma Y."/>
            <person name="Chen M."/>
            <person name="Hao X."/>
            <person name="Li L."/>
            <person name="Tang Y."/>
            <person name="Lv G."/>
            <person name="Zhou Y."/>
            <person name="Sun X."/>
            <person name="Brodelius P.E."/>
            <person name="Rose J.K.C."/>
            <person name="Tang K."/>
        </authorList>
    </citation>
    <scope>NUCLEOTIDE SEQUENCE [LARGE SCALE GENOMIC DNA]</scope>
    <source>
        <strain evidence="4">cv. Huhao1</strain>
        <tissue evidence="3">Leaf</tissue>
    </source>
</reference>
<dbReference type="SUPFAM" id="SSF54197">
    <property type="entry name" value="HIT-like"/>
    <property type="match status" value="1"/>
</dbReference>
<organism evidence="3 4">
    <name type="scientific">Artemisia annua</name>
    <name type="common">Sweet wormwood</name>
    <dbReference type="NCBI Taxonomy" id="35608"/>
    <lineage>
        <taxon>Eukaryota</taxon>
        <taxon>Viridiplantae</taxon>
        <taxon>Streptophyta</taxon>
        <taxon>Embryophyta</taxon>
        <taxon>Tracheophyta</taxon>
        <taxon>Spermatophyta</taxon>
        <taxon>Magnoliopsida</taxon>
        <taxon>eudicotyledons</taxon>
        <taxon>Gunneridae</taxon>
        <taxon>Pentapetalae</taxon>
        <taxon>asterids</taxon>
        <taxon>campanulids</taxon>
        <taxon>Asterales</taxon>
        <taxon>Asteraceae</taxon>
        <taxon>Asteroideae</taxon>
        <taxon>Anthemideae</taxon>
        <taxon>Artemisiinae</taxon>
        <taxon>Artemisia</taxon>
    </lineage>
</organism>
<dbReference type="Proteomes" id="UP000245207">
    <property type="component" value="Unassembled WGS sequence"/>
</dbReference>
<dbReference type="EMBL" id="PKPP01000476">
    <property type="protein sequence ID" value="PWA92291.1"/>
    <property type="molecule type" value="Genomic_DNA"/>
</dbReference>
<comment type="caution">
    <text evidence="3">The sequence shown here is derived from an EMBL/GenBank/DDBJ whole genome shotgun (WGS) entry which is preliminary data.</text>
</comment>
<name>A0A2U1Q2P7_ARTAN</name>
<dbReference type="InterPro" id="IPR051884">
    <property type="entry name" value="Bis(5'-adenosyl)-TPase_reg"/>
</dbReference>
<dbReference type="InterPro" id="IPR036265">
    <property type="entry name" value="HIT-like_sf"/>
</dbReference>
<accession>A0A2U1Q2P7</accession>
<dbReference type="PROSITE" id="PS51084">
    <property type="entry name" value="HIT_2"/>
    <property type="match status" value="1"/>
</dbReference>
<dbReference type="AlphaFoldDB" id="A0A2U1Q2P7"/>
<evidence type="ECO:0000313" key="3">
    <source>
        <dbReference type="EMBL" id="PWA92291.1"/>
    </source>
</evidence>
<dbReference type="Gene3D" id="3.30.428.10">
    <property type="entry name" value="HIT-like"/>
    <property type="match status" value="1"/>
</dbReference>
<dbReference type="STRING" id="35608.A0A2U1Q2P7"/>
<protein>
    <submittedName>
        <fullName evidence="3">FRAGILE HISTIDINE TRIAD</fullName>
    </submittedName>
</protein>
<evidence type="ECO:0000313" key="4">
    <source>
        <dbReference type="Proteomes" id="UP000245207"/>
    </source>
</evidence>
<evidence type="ECO:0000256" key="1">
    <source>
        <dbReference type="PROSITE-ProRule" id="PRU00464"/>
    </source>
</evidence>
<proteinExistence type="predicted"/>
<feature type="short sequence motif" description="Histidine triad motif" evidence="1">
    <location>
        <begin position="91"/>
        <end position="95"/>
    </location>
</feature>